<evidence type="ECO:0000313" key="1">
    <source>
        <dbReference type="EMBL" id="MDT7830040.1"/>
    </source>
</evidence>
<organism evidence="1 2">
    <name type="scientific">Pricia mediterranea</name>
    <dbReference type="NCBI Taxonomy" id="3076079"/>
    <lineage>
        <taxon>Bacteria</taxon>
        <taxon>Pseudomonadati</taxon>
        <taxon>Bacteroidota</taxon>
        <taxon>Flavobacteriia</taxon>
        <taxon>Flavobacteriales</taxon>
        <taxon>Flavobacteriaceae</taxon>
        <taxon>Pricia</taxon>
    </lineage>
</organism>
<name>A0ABU3L8M7_9FLAO</name>
<proteinExistence type="predicted"/>
<dbReference type="RefSeq" id="WP_314016295.1">
    <property type="nucleotide sequence ID" value="NZ_JAVTTP010000001.1"/>
</dbReference>
<reference evidence="1 2" key="1">
    <citation type="submission" date="2023-09" db="EMBL/GenBank/DDBJ databases">
        <title>Novel taxa isolated from Blanes Bay.</title>
        <authorList>
            <person name="Rey-Velasco X."/>
            <person name="Lucena T."/>
        </authorList>
    </citation>
    <scope>NUCLEOTIDE SEQUENCE [LARGE SCALE GENOMIC DNA]</scope>
    <source>
        <strain evidence="1 2">S334</strain>
    </source>
</reference>
<gene>
    <name evidence="1" type="ORF">RQM65_15335</name>
</gene>
<protein>
    <submittedName>
        <fullName evidence="1">Uncharacterized protein</fullName>
    </submittedName>
</protein>
<sequence length="67" mass="7543">MVSVPIDEITSLIRWHGVFAYGHFEEFKQTGANLQLHRFAMDVKEVIAETILDNPNFVSDFSSKSAG</sequence>
<accession>A0ABU3L8M7</accession>
<comment type="caution">
    <text evidence="1">The sequence shown here is derived from an EMBL/GenBank/DDBJ whole genome shotgun (WGS) entry which is preliminary data.</text>
</comment>
<evidence type="ECO:0000313" key="2">
    <source>
        <dbReference type="Proteomes" id="UP001250656"/>
    </source>
</evidence>
<dbReference type="Proteomes" id="UP001250656">
    <property type="component" value="Unassembled WGS sequence"/>
</dbReference>
<dbReference type="EMBL" id="JAVTTP010000001">
    <property type="protein sequence ID" value="MDT7830040.1"/>
    <property type="molecule type" value="Genomic_DNA"/>
</dbReference>
<keyword evidence="2" id="KW-1185">Reference proteome</keyword>